<dbReference type="EMBL" id="BK032538">
    <property type="protein sequence ID" value="DAF46446.1"/>
    <property type="molecule type" value="Genomic_DNA"/>
</dbReference>
<proteinExistence type="predicted"/>
<sequence>MAKVGCPRKYQSVKQMQKAIDAYFRSCEGELFIGDDGCAVRDKYGVPIIINAKPPTITGLALALGFTGRQALIDYQARPEFADTVTRAKARCEEYAEARLYDRDGANGAKFSLSCNFGWREKAPETDRQEIGVVLMPEVRDE</sequence>
<dbReference type="Pfam" id="PF16677">
    <property type="entry name" value="GP3_package"/>
    <property type="match status" value="1"/>
</dbReference>
<name>A0A8S5S6A5_9CAUD</name>
<evidence type="ECO:0000313" key="1">
    <source>
        <dbReference type="EMBL" id="DAF46446.1"/>
    </source>
</evidence>
<reference evidence="1" key="1">
    <citation type="journal article" date="2021" name="Proc. Natl. Acad. Sci. U.S.A.">
        <title>A Catalog of Tens of Thousands of Viruses from Human Metagenomes Reveals Hidden Associations with Chronic Diseases.</title>
        <authorList>
            <person name="Tisza M.J."/>
            <person name="Buck C.B."/>
        </authorList>
    </citation>
    <scope>NUCLEOTIDE SEQUENCE</scope>
    <source>
        <strain evidence="1">Ctdau33</strain>
    </source>
</reference>
<dbReference type="Gene3D" id="1.10.132.80">
    <property type="match status" value="1"/>
</dbReference>
<dbReference type="InterPro" id="IPR032066">
    <property type="entry name" value="GP3_package"/>
</dbReference>
<organism evidence="1">
    <name type="scientific">Siphoviridae sp. ctdau33</name>
    <dbReference type="NCBI Taxonomy" id="2827902"/>
    <lineage>
        <taxon>Viruses</taxon>
        <taxon>Duplodnaviria</taxon>
        <taxon>Heunggongvirae</taxon>
        <taxon>Uroviricota</taxon>
        <taxon>Caudoviricetes</taxon>
    </lineage>
</organism>
<protein>
    <submittedName>
        <fullName evidence="1">DNA packaging protein gp3</fullName>
    </submittedName>
</protein>
<accession>A0A8S5S6A5</accession>